<evidence type="ECO:0000256" key="3">
    <source>
        <dbReference type="ARBA" id="ARBA00022804"/>
    </source>
</evidence>
<evidence type="ECO:0000256" key="2">
    <source>
        <dbReference type="ARBA" id="ARBA00022581"/>
    </source>
</evidence>
<name>A0ABY3ST48_9VIRU</name>
<dbReference type="Pfam" id="PF03863">
    <property type="entry name" value="Phage_mat-A"/>
    <property type="match status" value="1"/>
</dbReference>
<accession>A0ABY3ST48</accession>
<evidence type="ECO:0000256" key="1">
    <source>
        <dbReference type="ARBA" id="ARBA00004328"/>
    </source>
</evidence>
<organism evidence="8 9">
    <name type="scientific">Leviviridae sp</name>
    <dbReference type="NCBI Taxonomy" id="2027243"/>
    <lineage>
        <taxon>Viruses</taxon>
        <taxon>Riboviria</taxon>
        <taxon>Orthornavirae</taxon>
        <taxon>Lenarviricota</taxon>
        <taxon>Leviviricetes</taxon>
        <taxon>Norzivirales</taxon>
        <taxon>Fiersviridae</taxon>
    </lineage>
</organism>
<dbReference type="Proteomes" id="UP001060402">
    <property type="component" value="Segment"/>
</dbReference>
<protein>
    <submittedName>
        <fullName evidence="8">Maturation/attachment protein</fullName>
    </submittedName>
</protein>
<comment type="subcellular location">
    <subcellularLocation>
        <location evidence="1">Virion</location>
    </subcellularLocation>
</comment>
<evidence type="ECO:0000313" key="8">
    <source>
        <dbReference type="EMBL" id="UJQ84929.1"/>
    </source>
</evidence>
<keyword evidence="9" id="KW-1185">Reference proteome</keyword>
<dbReference type="EMBL" id="MZ679486">
    <property type="protein sequence ID" value="UJQ84929.1"/>
    <property type="molecule type" value="Genomic_RNA"/>
</dbReference>
<evidence type="ECO:0000256" key="4">
    <source>
        <dbReference type="ARBA" id="ARBA00022844"/>
    </source>
</evidence>
<keyword evidence="2" id="KW-0945">Host-virus interaction</keyword>
<keyword evidence="3" id="KW-1161">Viral attachment to host cell</keyword>
<reference evidence="8" key="1">
    <citation type="submission" date="2021-05" db="EMBL/GenBank/DDBJ databases">
        <authorList>
            <person name="Chen Y.-M."/>
            <person name="Zhang Y.-Z."/>
        </authorList>
    </citation>
    <scope>NUCLEOTIDE SEQUENCE</scope>
    <source>
        <strain evidence="8">86-k141_113542</strain>
    </source>
</reference>
<evidence type="ECO:0000256" key="7">
    <source>
        <dbReference type="ARBA" id="ARBA00035110"/>
    </source>
</evidence>
<keyword evidence="5" id="KW-1175">Viral attachment to host cell pilus</keyword>
<evidence type="ECO:0000256" key="5">
    <source>
        <dbReference type="ARBA" id="ARBA00023104"/>
    </source>
</evidence>
<proteinExistence type="inferred from homology"/>
<sequence>MRVNGTLNRTGTRVGEFTLYRTLKKAPVEGKPLPTPVTSTYKLRNNVIERCQRSPLRKTKADKTGWRNPTGYNRTTLLSKSLGGSVTDYFSNGDVAVWTGEAGTGSTYHPVRFNGLLNSTYKIAVSPNLMIRADTEALVKVKDMKVNYGEALAEARSTIRHLAKTSITLVRAIKFARSGQWHRVAKELGLRKDQVLTGKAPANRWLEYQFGWMPLLGDIKGTMDLLNEGFRKKGFTFSVVRQVQSEGLPLVLTAFDANTNYDGTSKYLCKTKMYCKIRNENLASLTRIGLADPLQVAWALVPFSFVVDWVLPVGSYLEALSATHGVDFISGTRVHRVEFDFVASSQPPINQLNVIKRQGSFRSRHIGVSTQRDVLTKFPLPMLYFKSPFSVSHGVSALALIRSLKR</sequence>
<evidence type="ECO:0000256" key="6">
    <source>
        <dbReference type="ARBA" id="ARBA00023296"/>
    </source>
</evidence>
<comment type="similarity">
    <text evidence="7">Belongs to the Leviviricetes maturation protein family.</text>
</comment>
<keyword evidence="6" id="KW-1160">Virus entry into host cell</keyword>
<reference evidence="8" key="2">
    <citation type="journal article" date="2022" name="Nat. Microbiol.">
        <title>RNA viromes from terrestrial sites across China expand environmental viral diversity.</title>
        <authorList>
            <person name="Chiapello M."/>
            <person name="Rodriguez-Romero J."/>
            <person name="Ayllon M.A."/>
            <person name="Turina M."/>
        </authorList>
    </citation>
    <scope>NUCLEOTIDE SEQUENCE</scope>
    <source>
        <strain evidence="8">86-k141_113542</strain>
    </source>
</reference>
<dbReference type="InterPro" id="IPR005563">
    <property type="entry name" value="A_protein"/>
</dbReference>
<keyword evidence="4" id="KW-0946">Virion</keyword>
<evidence type="ECO:0000313" key="9">
    <source>
        <dbReference type="Proteomes" id="UP001060402"/>
    </source>
</evidence>